<protein>
    <submittedName>
        <fullName evidence="1">Uncharacterized protein</fullName>
    </submittedName>
</protein>
<dbReference type="Proteomes" id="UP001497535">
    <property type="component" value="Unassembled WGS sequence"/>
</dbReference>
<evidence type="ECO:0000313" key="2">
    <source>
        <dbReference type="Proteomes" id="UP001497535"/>
    </source>
</evidence>
<comment type="caution">
    <text evidence="1">The sequence shown here is derived from an EMBL/GenBank/DDBJ whole genome shotgun (WGS) entry which is preliminary data.</text>
</comment>
<organism evidence="1 2">
    <name type="scientific">Meloidogyne enterolobii</name>
    <name type="common">Root-knot nematode worm</name>
    <name type="synonym">Meloidogyne mayaguensis</name>
    <dbReference type="NCBI Taxonomy" id="390850"/>
    <lineage>
        <taxon>Eukaryota</taxon>
        <taxon>Metazoa</taxon>
        <taxon>Ecdysozoa</taxon>
        <taxon>Nematoda</taxon>
        <taxon>Chromadorea</taxon>
        <taxon>Rhabditida</taxon>
        <taxon>Tylenchina</taxon>
        <taxon>Tylenchomorpha</taxon>
        <taxon>Tylenchoidea</taxon>
        <taxon>Meloidogynidae</taxon>
        <taxon>Meloidogyninae</taxon>
        <taxon>Meloidogyne</taxon>
    </lineage>
</organism>
<sequence>MPLSLISSLYFQFILVEPIFQKYFQSPIFLSFNSLLFIFNVLILLRRSFRLESSPSLSFPFPPAFSLLPIFPVGASSLFLKFCCIAQLDVFLFSKKKRERLNN</sequence>
<accession>A0ACB0XKP8</accession>
<name>A0ACB0XKP8_MELEN</name>
<keyword evidence="2" id="KW-1185">Reference proteome</keyword>
<proteinExistence type="predicted"/>
<dbReference type="EMBL" id="CAVMJV010000001">
    <property type="protein sequence ID" value="CAK5006465.1"/>
    <property type="molecule type" value="Genomic_DNA"/>
</dbReference>
<reference evidence="1" key="1">
    <citation type="submission" date="2023-11" db="EMBL/GenBank/DDBJ databases">
        <authorList>
            <person name="Poullet M."/>
        </authorList>
    </citation>
    <scope>NUCLEOTIDE SEQUENCE</scope>
    <source>
        <strain evidence="1">E1834</strain>
    </source>
</reference>
<evidence type="ECO:0000313" key="1">
    <source>
        <dbReference type="EMBL" id="CAK5006465.1"/>
    </source>
</evidence>
<gene>
    <name evidence="1" type="ORF">MENTE1834_LOCUS500</name>
</gene>